<protein>
    <recommendedName>
        <fullName evidence="1">DUF6817 domain-containing protein</fullName>
    </recommendedName>
</protein>
<accession>A0ABU7S5B9</accession>
<dbReference type="EMBL" id="JAZGQK010000048">
    <property type="protein sequence ID" value="MEE6263984.1"/>
    <property type="molecule type" value="Genomic_DNA"/>
</dbReference>
<evidence type="ECO:0000313" key="2">
    <source>
        <dbReference type="EMBL" id="MEE6263984.1"/>
    </source>
</evidence>
<keyword evidence="3" id="KW-1185">Reference proteome</keyword>
<feature type="domain" description="DUF6817" evidence="1">
    <location>
        <begin position="10"/>
        <end position="94"/>
    </location>
</feature>
<reference evidence="2 3" key="1">
    <citation type="submission" date="2024-01" db="EMBL/GenBank/DDBJ databases">
        <title>Genome insights into Plantactinospora sonchi sp. nov.</title>
        <authorList>
            <person name="Wang L."/>
        </authorList>
    </citation>
    <scope>NUCLEOTIDE SEQUENCE [LARGE SCALE GENOMIC DNA]</scope>
    <source>
        <strain evidence="2 3">NEAU-QY2</strain>
    </source>
</reference>
<sequence>MSGDGDVQAWLRERGAEAIDHPGGTLYTHLCRVRDRLAGLGATPDLRLAGLTHAAYGTDGFDSTLLDRADRGVLRDLIGPDAEALVYLYGACDRRRTWRTLAGTATVVDRFTGRSTVLGPSQLGPFVDLSVVNELDVMEQDPSLLDRYGGYFRELFAAWRPVASPRVAAEVRDVPGR</sequence>
<organism evidence="2 3">
    <name type="scientific">Plantactinospora sonchi</name>
    <dbReference type="NCBI Taxonomy" id="1544735"/>
    <lineage>
        <taxon>Bacteria</taxon>
        <taxon>Bacillati</taxon>
        <taxon>Actinomycetota</taxon>
        <taxon>Actinomycetes</taxon>
        <taxon>Micromonosporales</taxon>
        <taxon>Micromonosporaceae</taxon>
        <taxon>Plantactinospora</taxon>
    </lineage>
</organism>
<evidence type="ECO:0000313" key="3">
    <source>
        <dbReference type="Proteomes" id="UP001332243"/>
    </source>
</evidence>
<proteinExistence type="predicted"/>
<dbReference type="Pfam" id="PF20680">
    <property type="entry name" value="DUF6817"/>
    <property type="match status" value="1"/>
</dbReference>
<dbReference type="Proteomes" id="UP001332243">
    <property type="component" value="Unassembled WGS sequence"/>
</dbReference>
<comment type="caution">
    <text evidence="2">The sequence shown here is derived from an EMBL/GenBank/DDBJ whole genome shotgun (WGS) entry which is preliminary data.</text>
</comment>
<gene>
    <name evidence="2" type="ORF">V1633_36605</name>
</gene>
<dbReference type="RefSeq" id="WP_331218776.1">
    <property type="nucleotide sequence ID" value="NZ_JAZGQK010000048.1"/>
</dbReference>
<evidence type="ECO:0000259" key="1">
    <source>
        <dbReference type="Pfam" id="PF20680"/>
    </source>
</evidence>
<dbReference type="InterPro" id="IPR049202">
    <property type="entry name" value="DUF6817"/>
</dbReference>
<name>A0ABU7S5B9_9ACTN</name>